<feature type="transmembrane region" description="Helical" evidence="5">
    <location>
        <begin position="90"/>
        <end position="114"/>
    </location>
</feature>
<dbReference type="InterPro" id="IPR052173">
    <property type="entry name" value="Beta-lactam_resp_regulator"/>
</dbReference>
<dbReference type="CDD" id="cd07341">
    <property type="entry name" value="M56_BlaR1_MecR1_like"/>
    <property type="match status" value="1"/>
</dbReference>
<keyword evidence="5" id="KW-1003">Cell membrane</keyword>
<keyword evidence="3 5" id="KW-1133">Transmembrane helix</keyword>
<evidence type="ECO:0000313" key="8">
    <source>
        <dbReference type="Proteomes" id="UP001271263"/>
    </source>
</evidence>
<dbReference type="Proteomes" id="UP001271263">
    <property type="component" value="Unassembled WGS sequence"/>
</dbReference>
<keyword evidence="4 5" id="KW-0472">Membrane</keyword>
<keyword evidence="5" id="KW-0653">Protein transport</keyword>
<accession>A0ABU4HC73</accession>
<dbReference type="PROSITE" id="PS52015">
    <property type="entry name" value="TONB_CTD"/>
    <property type="match status" value="1"/>
</dbReference>
<comment type="subcellular location">
    <subcellularLocation>
        <location evidence="5">Cell inner membrane</location>
        <topology evidence="5">Single-pass membrane protein</topology>
        <orientation evidence="5">Periplasmic side</orientation>
    </subcellularLocation>
    <subcellularLocation>
        <location evidence="1">Membrane</location>
        <topology evidence="1">Single-pass membrane protein</topology>
    </subcellularLocation>
</comment>
<dbReference type="InterPro" id="IPR006260">
    <property type="entry name" value="TonB/TolA_C"/>
</dbReference>
<evidence type="ECO:0000256" key="4">
    <source>
        <dbReference type="ARBA" id="ARBA00023136"/>
    </source>
</evidence>
<evidence type="ECO:0000256" key="1">
    <source>
        <dbReference type="ARBA" id="ARBA00004167"/>
    </source>
</evidence>
<evidence type="ECO:0000256" key="3">
    <source>
        <dbReference type="ARBA" id="ARBA00022989"/>
    </source>
</evidence>
<comment type="similarity">
    <text evidence="5">Belongs to the TonB family.</text>
</comment>
<dbReference type="PANTHER" id="PTHR34978">
    <property type="entry name" value="POSSIBLE SENSOR-TRANSDUCER PROTEIN BLAR"/>
    <property type="match status" value="1"/>
</dbReference>
<evidence type="ECO:0000313" key="7">
    <source>
        <dbReference type="EMBL" id="MDW4824832.1"/>
    </source>
</evidence>
<sequence>MAKGKQVMMLWMAQQTILLSLICVGLLICHKPLQKYLGSHQTYHLWLAVPILLLSSIIVAAMPNLFAAVQSEQIAYYSVLASKVIQAKNTTNYGLFASYVWLGGIAIMLIMFALQLVSIKALARSATKVSNPFSRLATYAHPKVQSPMLIGIVNPKIILPVNFNQLNAQEQQAIINHEQYHHSRGDLLCNLLAYGVLSLFWFNPISWLAYQRYRDDQELACDAFVTQSLNQQQKINYSQVLLAYSQQAQHGLLHTHYGNKNILKERIMQMKTQQKGLSRLAVFGLIMLLGTIGLLLNQQVQAGTADKAATVYPTMRIEPKYPAAAIDANQNGFVQLKFDITPSGTVDNVSVIKSSPKGLFDQAAISALKQWQYQSSAKGVTGSKVQLDFEIEAPSTDVERIKVTSK</sequence>
<dbReference type="SUPFAM" id="SSF74653">
    <property type="entry name" value="TolA/TonB C-terminal domain"/>
    <property type="match status" value="1"/>
</dbReference>
<comment type="caution">
    <text evidence="7">The sequence shown here is derived from an EMBL/GenBank/DDBJ whole genome shotgun (WGS) entry which is preliminary data.</text>
</comment>
<dbReference type="RefSeq" id="WP_318346730.1">
    <property type="nucleotide sequence ID" value="NZ_JAPMLD010000004.1"/>
</dbReference>
<feature type="domain" description="TonB C-terminal" evidence="6">
    <location>
        <begin position="306"/>
        <end position="402"/>
    </location>
</feature>
<dbReference type="NCBIfam" id="TIGR01352">
    <property type="entry name" value="tonB_Cterm"/>
    <property type="match status" value="1"/>
</dbReference>
<feature type="transmembrane region" description="Helical" evidence="5">
    <location>
        <begin position="276"/>
        <end position="296"/>
    </location>
</feature>
<dbReference type="Pfam" id="PF05569">
    <property type="entry name" value="Peptidase_M56"/>
    <property type="match status" value="1"/>
</dbReference>
<evidence type="ECO:0000256" key="5">
    <source>
        <dbReference type="RuleBase" id="RU362123"/>
    </source>
</evidence>
<dbReference type="Gene3D" id="3.30.2420.10">
    <property type="entry name" value="TonB"/>
    <property type="match status" value="1"/>
</dbReference>
<dbReference type="Pfam" id="PF03544">
    <property type="entry name" value="TonB_C"/>
    <property type="match status" value="1"/>
</dbReference>
<protein>
    <recommendedName>
        <fullName evidence="5">Protein TonB</fullName>
    </recommendedName>
</protein>
<evidence type="ECO:0000259" key="6">
    <source>
        <dbReference type="PROSITE" id="PS52015"/>
    </source>
</evidence>
<reference evidence="7 8" key="1">
    <citation type="journal article" date="2022" name="bioRxiv">
        <title>Prophages regulate Shewanella fidelis 3313 motility and biofilm formation: implications for gut colonization dynamics in Ciona robusta.</title>
        <authorList>
            <person name="Natarajan O."/>
            <person name="Gibboney S.L."/>
            <person name="Young M.N."/>
            <person name="Lim S.J."/>
            <person name="Pluta N."/>
            <person name="Atkinson C.G."/>
            <person name="Leigh B.A."/>
            <person name="Liberti A."/>
            <person name="Kees E.D."/>
            <person name="Breitbart M."/>
            <person name="Gralnick J.A."/>
            <person name="Dishaw L.J."/>
        </authorList>
    </citation>
    <scope>NUCLEOTIDE SEQUENCE [LARGE SCALE GENOMIC DNA]</scope>
    <source>
        <strain evidence="7 8">JG4066</strain>
    </source>
</reference>
<organism evidence="7 8">
    <name type="scientific">Shewanella fidelis</name>
    <dbReference type="NCBI Taxonomy" id="173509"/>
    <lineage>
        <taxon>Bacteria</taxon>
        <taxon>Pseudomonadati</taxon>
        <taxon>Pseudomonadota</taxon>
        <taxon>Gammaproteobacteria</taxon>
        <taxon>Alteromonadales</taxon>
        <taxon>Shewanellaceae</taxon>
        <taxon>Shewanella</taxon>
    </lineage>
</organism>
<name>A0ABU4HC73_9GAMM</name>
<comment type="caution">
    <text evidence="5">Lacks conserved residue(s) required for the propagation of feature annotation.</text>
</comment>
<keyword evidence="5" id="KW-0735">Signal-anchor</keyword>
<feature type="transmembrane region" description="Helical" evidence="5">
    <location>
        <begin position="191"/>
        <end position="210"/>
    </location>
</feature>
<dbReference type="PRINTS" id="PR01374">
    <property type="entry name" value="TONBPROTEIN"/>
</dbReference>
<dbReference type="InterPro" id="IPR003538">
    <property type="entry name" value="TonB"/>
</dbReference>
<dbReference type="PANTHER" id="PTHR34978:SF3">
    <property type="entry name" value="SLR0241 PROTEIN"/>
    <property type="match status" value="1"/>
</dbReference>
<keyword evidence="8" id="KW-1185">Reference proteome</keyword>
<keyword evidence="5" id="KW-0813">Transport</keyword>
<proteinExistence type="inferred from homology"/>
<gene>
    <name evidence="7" type="ORF">OS134_12250</name>
</gene>
<evidence type="ECO:0000256" key="2">
    <source>
        <dbReference type="ARBA" id="ARBA00022692"/>
    </source>
</evidence>
<comment type="function">
    <text evidence="5">Interacts with outer membrane receptor proteins that carry out high-affinity binding and energy dependent uptake into the periplasmic space of specific substrates. It could act to transduce energy from the cytoplasmic membrane to specific energy-requiring processes in the outer membrane, resulting in the release into the periplasm of ligands bound by these outer membrane proteins.</text>
</comment>
<feature type="transmembrane region" description="Helical" evidence="5">
    <location>
        <begin position="45"/>
        <end position="69"/>
    </location>
</feature>
<keyword evidence="5" id="KW-0997">Cell inner membrane</keyword>
<dbReference type="InterPro" id="IPR037682">
    <property type="entry name" value="TonB_C"/>
</dbReference>
<dbReference type="EMBL" id="JAPMLD010000004">
    <property type="protein sequence ID" value="MDW4824832.1"/>
    <property type="molecule type" value="Genomic_DNA"/>
</dbReference>
<keyword evidence="2 5" id="KW-0812">Transmembrane</keyword>
<dbReference type="InterPro" id="IPR008756">
    <property type="entry name" value="Peptidase_M56"/>
</dbReference>